<dbReference type="Gene3D" id="3.40.630.30">
    <property type="match status" value="1"/>
</dbReference>
<protein>
    <submittedName>
        <fullName evidence="2">GNAT family acetyltransferase</fullName>
    </submittedName>
</protein>
<accession>A0A2Z6T772</accession>
<dbReference type="InterPro" id="IPR000182">
    <property type="entry name" value="GNAT_dom"/>
</dbReference>
<evidence type="ECO:0000259" key="1">
    <source>
        <dbReference type="PROSITE" id="PS51186"/>
    </source>
</evidence>
<dbReference type="GO" id="GO:0016747">
    <property type="term" value="F:acyltransferase activity, transferring groups other than amino-acyl groups"/>
    <property type="evidence" value="ECO:0007669"/>
    <property type="project" value="InterPro"/>
</dbReference>
<dbReference type="CDD" id="cd04301">
    <property type="entry name" value="NAT_SF"/>
    <property type="match status" value="1"/>
</dbReference>
<sequence length="173" mass="19567">MSLIYTRMAKEADLNEIMVIISSAKQFLKNAGSSQWQNGYPTGEDILQDIKQKQGFVLIVDGKIAGYCATIVGIEPTYLDIKGEWHNDTDPYATIHRMAIAREYRGQHLASFLLSDIISIFVAQKIKNFRIDTGKQNQIVQHLATSHNFKQRGIISVTEDPIDPERLAFELNL</sequence>
<comment type="caution">
    <text evidence="2">The sequence shown here is derived from an EMBL/GenBank/DDBJ whole genome shotgun (WGS) entry which is preliminary data.</text>
</comment>
<name>A0A2Z6T772_9LACO</name>
<keyword evidence="3" id="KW-1185">Reference proteome</keyword>
<proteinExistence type="predicted"/>
<gene>
    <name evidence="2" type="ORF">LrDSM24759_08900</name>
</gene>
<reference evidence="3" key="1">
    <citation type="submission" date="2018-03" db="EMBL/GenBank/DDBJ databases">
        <title>New taxa in the Lactobacillus gasseri group.</title>
        <authorList>
            <person name="Tanizawa Y."/>
            <person name="Tohno M."/>
            <person name="Endo A."/>
            <person name="Arita M."/>
        </authorList>
    </citation>
    <scope>NUCLEOTIDE SEQUENCE [LARGE SCALE GENOMIC DNA]</scope>
    <source>
        <strain evidence="3">DSM 24759</strain>
    </source>
</reference>
<dbReference type="PROSITE" id="PS51186">
    <property type="entry name" value="GNAT"/>
    <property type="match status" value="1"/>
</dbReference>
<dbReference type="EMBL" id="BFBY01000006">
    <property type="protein sequence ID" value="GBG04976.1"/>
    <property type="molecule type" value="Genomic_DNA"/>
</dbReference>
<dbReference type="InterPro" id="IPR016181">
    <property type="entry name" value="Acyl_CoA_acyltransferase"/>
</dbReference>
<dbReference type="SUPFAM" id="SSF55729">
    <property type="entry name" value="Acyl-CoA N-acyltransferases (Nat)"/>
    <property type="match status" value="1"/>
</dbReference>
<evidence type="ECO:0000313" key="3">
    <source>
        <dbReference type="Proteomes" id="UP000257317"/>
    </source>
</evidence>
<evidence type="ECO:0000313" key="2">
    <source>
        <dbReference type="EMBL" id="GBG04976.1"/>
    </source>
</evidence>
<dbReference type="Pfam" id="PF00583">
    <property type="entry name" value="Acetyltransf_1"/>
    <property type="match status" value="1"/>
</dbReference>
<feature type="domain" description="N-acetyltransferase" evidence="1">
    <location>
        <begin position="4"/>
        <end position="173"/>
    </location>
</feature>
<dbReference type="RefSeq" id="WP_117118314.1">
    <property type="nucleotide sequence ID" value="NZ_BFBY01000006.1"/>
</dbReference>
<dbReference type="OrthoDB" id="9796381at2"/>
<organism evidence="2 3">
    <name type="scientific">Lactobacillus rodentium</name>
    <dbReference type="NCBI Taxonomy" id="947835"/>
    <lineage>
        <taxon>Bacteria</taxon>
        <taxon>Bacillati</taxon>
        <taxon>Bacillota</taxon>
        <taxon>Bacilli</taxon>
        <taxon>Lactobacillales</taxon>
        <taxon>Lactobacillaceae</taxon>
        <taxon>Lactobacillus</taxon>
    </lineage>
</organism>
<dbReference type="Proteomes" id="UP000257317">
    <property type="component" value="Unassembled WGS sequence"/>
</dbReference>
<dbReference type="AlphaFoldDB" id="A0A2Z6T772"/>
<keyword evidence="2" id="KW-0808">Transferase</keyword>